<feature type="signal peptide" evidence="3">
    <location>
        <begin position="1"/>
        <end position="21"/>
    </location>
</feature>
<dbReference type="InterPro" id="IPR021109">
    <property type="entry name" value="Peptidase_aspartic_dom_sf"/>
</dbReference>
<feature type="chain" id="PRO_5001893878" evidence="3">
    <location>
        <begin position="22"/>
        <end position="373"/>
    </location>
</feature>
<evidence type="ECO:0000256" key="2">
    <source>
        <dbReference type="ARBA" id="ARBA00022801"/>
    </source>
</evidence>
<reference key="1">
    <citation type="journal article" date="2014" name="PLoS Genet.">
        <title>Signature Gene Expression Reveals Novel Clues to the Molecular Mechanisms of Dimorphic Transition in Penicillium marneffei.</title>
        <authorList>
            <person name="Yang E."/>
            <person name="Wang G."/>
            <person name="Cai J."/>
            <person name="Woo P.C."/>
            <person name="Lau S.K."/>
            <person name="Yuen K.-Y."/>
            <person name="Chow W.-N."/>
            <person name="Lin X."/>
        </authorList>
    </citation>
    <scope>NUCLEOTIDE SEQUENCE [LARGE SCALE GENOMIC DNA]</scope>
    <source>
        <strain>PM1</strain>
    </source>
</reference>
<dbReference type="PROSITE" id="PS51767">
    <property type="entry name" value="PEPTIDASE_A1"/>
    <property type="match status" value="1"/>
</dbReference>
<accession>A0A093Y260</accession>
<dbReference type="InterPro" id="IPR001461">
    <property type="entry name" value="Aspartic_peptidase_A1"/>
</dbReference>
<name>A0A093Y260_TALMA</name>
<dbReference type="EMBL" id="JPOX01000004">
    <property type="protein sequence ID" value="KFX51553.1"/>
    <property type="molecule type" value="Genomic_DNA"/>
</dbReference>
<evidence type="ECO:0000259" key="4">
    <source>
        <dbReference type="PROSITE" id="PS51767"/>
    </source>
</evidence>
<dbReference type="HOGENOM" id="CLU_013253_0_3_1"/>
<dbReference type="AlphaFoldDB" id="A0A093Y260"/>
<gene>
    <name evidence="5" type="ORF">GQ26_0040010</name>
</gene>
<organism evidence="5">
    <name type="scientific">Talaromyces marneffei PM1</name>
    <dbReference type="NCBI Taxonomy" id="1077442"/>
    <lineage>
        <taxon>Eukaryota</taxon>
        <taxon>Fungi</taxon>
        <taxon>Dikarya</taxon>
        <taxon>Ascomycota</taxon>
        <taxon>Pezizomycotina</taxon>
        <taxon>Eurotiomycetes</taxon>
        <taxon>Eurotiomycetidae</taxon>
        <taxon>Eurotiales</taxon>
        <taxon>Trichocomaceae</taxon>
        <taxon>Talaromyces</taxon>
        <taxon>Talaromyces sect. Talaromyces</taxon>
    </lineage>
</organism>
<comment type="similarity">
    <text evidence="1">Belongs to the peptidase A1 family.</text>
</comment>
<reference evidence="5" key="2">
    <citation type="journal article" date="2014" name="PLoS Genet.">
        <title>Signature gene expression reveals novel clues to the molecular mechanisms of dimorphic transition in Penicillium marneffei.</title>
        <authorList>
            <person name="Yang E."/>
            <person name="Wang G."/>
            <person name="Cai J."/>
            <person name="Woo P.C."/>
            <person name="Lau S.K."/>
            <person name="Yuen K.-Y."/>
            <person name="Chow W.-N."/>
            <person name="Lin X."/>
        </authorList>
    </citation>
    <scope>NUCLEOTIDE SEQUENCE</scope>
    <source>
        <strain evidence="5">PM1</strain>
    </source>
</reference>
<dbReference type="GO" id="GO:0006508">
    <property type="term" value="P:proteolysis"/>
    <property type="evidence" value="ECO:0007669"/>
    <property type="project" value="InterPro"/>
</dbReference>
<keyword evidence="3" id="KW-0732">Signal</keyword>
<evidence type="ECO:0000256" key="3">
    <source>
        <dbReference type="SAM" id="SignalP"/>
    </source>
</evidence>
<evidence type="ECO:0000313" key="5">
    <source>
        <dbReference type="EMBL" id="KFX51553.1"/>
    </source>
</evidence>
<evidence type="ECO:0000256" key="1">
    <source>
        <dbReference type="ARBA" id="ARBA00007447"/>
    </source>
</evidence>
<dbReference type="Pfam" id="PF00026">
    <property type="entry name" value="Asp"/>
    <property type="match status" value="1"/>
</dbReference>
<dbReference type="SUPFAM" id="SSF50630">
    <property type="entry name" value="Acid proteases"/>
    <property type="match status" value="1"/>
</dbReference>
<comment type="caution">
    <text evidence="5">The sequence shown here is derived from an EMBL/GenBank/DDBJ whole genome shotgun (WGS) entry which is preliminary data.</text>
</comment>
<keyword evidence="2" id="KW-0378">Hydrolase</keyword>
<dbReference type="Gene3D" id="2.40.70.10">
    <property type="entry name" value="Acid Proteases"/>
    <property type="match status" value="2"/>
</dbReference>
<dbReference type="InterPro" id="IPR033121">
    <property type="entry name" value="PEPTIDASE_A1"/>
</dbReference>
<proteinExistence type="inferred from homology"/>
<dbReference type="PANTHER" id="PTHR47966">
    <property type="entry name" value="BETA-SITE APP-CLEAVING ENZYME, ISOFORM A-RELATED"/>
    <property type="match status" value="1"/>
</dbReference>
<feature type="domain" description="Peptidase A1" evidence="4">
    <location>
        <begin position="48"/>
        <end position="353"/>
    </location>
</feature>
<dbReference type="PANTHER" id="PTHR47966:SF51">
    <property type="entry name" value="BETA-SITE APP-CLEAVING ENZYME, ISOFORM A-RELATED"/>
    <property type="match status" value="1"/>
</dbReference>
<protein>
    <submittedName>
        <fullName evidence="5">Podosporapepsin</fullName>
    </submittedName>
</protein>
<dbReference type="GO" id="GO:0004190">
    <property type="term" value="F:aspartic-type endopeptidase activity"/>
    <property type="evidence" value="ECO:0007669"/>
    <property type="project" value="InterPro"/>
</dbReference>
<sequence length="373" mass="40623">MISGHAMTLVYCAALASVSIAYPGHRPLASKRSGSESVVPLIFNTEGMVGLVEIGTPGQPLTMQFDTRFGGVIVQSVTETSVAGGALQYNMYHSSTAAADHSTDLYLHRFADGDEITYTMLFDTFDVGGVLFPSVPFGQLHDYYPASSDGHLVLDGASGFFGLRHLEAGGGFMDSIKGQLPYWVCTIDGYRLSENGTLRLGSIDSAEYSGDIAWTEQNSDRWTVNLTMISAGDRINPPDPQWSAAVATEDLSLSWPQYLLDWYFQGINATWSAFDKTYRYPCNITLPDFVFAVGNGTFRVPGSYLPYQRDLSGNCISIITGTNSTSADYTFGSWWVQLGFLVLDFENSRVGFANKSTPLPSYGVSSLEVVPFA</sequence>